<dbReference type="PROSITE" id="PS01124">
    <property type="entry name" value="HTH_ARAC_FAMILY_2"/>
    <property type="match status" value="1"/>
</dbReference>
<dbReference type="PANTHER" id="PTHR43547">
    <property type="entry name" value="TWO-COMPONENT HISTIDINE KINASE"/>
    <property type="match status" value="1"/>
</dbReference>
<evidence type="ECO:0000313" key="6">
    <source>
        <dbReference type="EMBL" id="RGX12774.1"/>
    </source>
</evidence>
<protein>
    <submittedName>
        <fullName evidence="6">Helix-turn-helix domain-containing protein</fullName>
    </submittedName>
</protein>
<keyword evidence="1" id="KW-0597">Phosphoprotein</keyword>
<feature type="transmembrane region" description="Helical" evidence="4">
    <location>
        <begin position="748"/>
        <end position="769"/>
    </location>
</feature>
<dbReference type="GO" id="GO:0003700">
    <property type="term" value="F:DNA-binding transcription factor activity"/>
    <property type="evidence" value="ECO:0007669"/>
    <property type="project" value="InterPro"/>
</dbReference>
<evidence type="ECO:0000256" key="3">
    <source>
        <dbReference type="ARBA" id="ARBA00023163"/>
    </source>
</evidence>
<dbReference type="Pfam" id="PF07494">
    <property type="entry name" value="Reg_prop"/>
    <property type="match status" value="2"/>
</dbReference>
<gene>
    <name evidence="6" type="ORF">DWV35_02375</name>
</gene>
<keyword evidence="2" id="KW-0805">Transcription regulation</keyword>
<proteinExistence type="predicted"/>
<name>A0A413EXS1_BACOV</name>
<dbReference type="InterPro" id="IPR015943">
    <property type="entry name" value="WD40/YVTN_repeat-like_dom_sf"/>
</dbReference>
<organism evidence="6 7">
    <name type="scientific">Bacteroides ovatus</name>
    <dbReference type="NCBI Taxonomy" id="28116"/>
    <lineage>
        <taxon>Bacteria</taxon>
        <taxon>Pseudomonadati</taxon>
        <taxon>Bacteroidota</taxon>
        <taxon>Bacteroidia</taxon>
        <taxon>Bacteroidales</taxon>
        <taxon>Bacteroidaceae</taxon>
        <taxon>Bacteroides</taxon>
    </lineage>
</organism>
<dbReference type="PANTHER" id="PTHR43547:SF2">
    <property type="entry name" value="HYBRID SIGNAL TRANSDUCTION HISTIDINE KINASE C"/>
    <property type="match status" value="1"/>
</dbReference>
<dbReference type="Gene3D" id="1.10.10.60">
    <property type="entry name" value="Homeodomain-like"/>
    <property type="match status" value="2"/>
</dbReference>
<keyword evidence="3" id="KW-0804">Transcription</keyword>
<evidence type="ECO:0000313" key="7">
    <source>
        <dbReference type="Proteomes" id="UP000286031"/>
    </source>
</evidence>
<dbReference type="InterPro" id="IPR009057">
    <property type="entry name" value="Homeodomain-like_sf"/>
</dbReference>
<evidence type="ECO:0000259" key="5">
    <source>
        <dbReference type="PROSITE" id="PS01124"/>
    </source>
</evidence>
<comment type="caution">
    <text evidence="6">The sequence shown here is derived from an EMBL/GenBank/DDBJ whole genome shotgun (WGS) entry which is preliminary data.</text>
</comment>
<dbReference type="InterPro" id="IPR013783">
    <property type="entry name" value="Ig-like_fold"/>
</dbReference>
<dbReference type="InterPro" id="IPR018060">
    <property type="entry name" value="HTH_AraC"/>
</dbReference>
<dbReference type="SMART" id="SM00342">
    <property type="entry name" value="HTH_ARAC"/>
    <property type="match status" value="1"/>
</dbReference>
<dbReference type="GO" id="GO:0043565">
    <property type="term" value="F:sequence-specific DNA binding"/>
    <property type="evidence" value="ECO:0007669"/>
    <property type="project" value="InterPro"/>
</dbReference>
<accession>A0A413EXS1</accession>
<dbReference type="GO" id="GO:0000155">
    <property type="term" value="F:phosphorelay sensor kinase activity"/>
    <property type="evidence" value="ECO:0007669"/>
    <property type="project" value="TreeGrafter"/>
</dbReference>
<dbReference type="Gene3D" id="2.130.10.10">
    <property type="entry name" value="YVTN repeat-like/Quinoprotein amine dehydrogenase"/>
    <property type="match status" value="2"/>
</dbReference>
<dbReference type="EMBL" id="QSBI01000002">
    <property type="protein sequence ID" value="RGX12774.1"/>
    <property type="molecule type" value="Genomic_DNA"/>
</dbReference>
<dbReference type="AlphaFoldDB" id="A0A413EXS1"/>
<dbReference type="Gene3D" id="2.60.40.10">
    <property type="entry name" value="Immunoglobulins"/>
    <property type="match status" value="1"/>
</dbReference>
<evidence type="ECO:0000256" key="1">
    <source>
        <dbReference type="ARBA" id="ARBA00022553"/>
    </source>
</evidence>
<feature type="domain" description="HTH araC/xylS-type" evidence="5">
    <location>
        <begin position="832"/>
        <end position="936"/>
    </location>
</feature>
<evidence type="ECO:0000256" key="2">
    <source>
        <dbReference type="ARBA" id="ARBA00023015"/>
    </source>
</evidence>
<sequence>MKDTIKYLVLILIYLACGVELQAKDYIFRNIVMSDGLSGLLVNAIYKDSEGFVWLGTDNCLDRFDGVKVRHFEFRGIESGRKKRVNSVTETANKQLWVGNGIGLWRLNRTNSQLERIVPEKIDFAVNTLLANEDGLYIGTEKGLFIHKDGQLLQVLTDRNMLAACNRIMDICLNEDKTVLWLATVQGLFSYSLKDGKIDSWHFQENVPEADYFRCLTRIGETLYLGTMSQGVVRFDIKKETFSHTVSLGCDVISDISSDGKETVYIATDGNGVHFLSHKDQQVTRRFYHDVNDKEGIRSNSIYSLLVDDRGAVWVGHFQAGLDYSLYQNGLFRTYAYPPLFNSANLSIRSFVNRGQEKVIGSRDGLFYINEATGVVKSFVKPVLTSDLILTISFYQGEYYIGTYGGGMMVLNPGTLSLKYFAQGDTELFQKGHIFCVKPDAKGNLWIGTSQGLFCYNGQTKQTKQIKHFTSANSQLPEGNVYEVSFDSTGKGWIATETGMCIYDPASQSLRSNVFPEGFVHRDKVRTIYEDAGHNLYFIREKGSLFTSTLTMDRFQNRSIFSTLPDNSLMSVIEDNQGWLWVACNDGLLRIKEEGEEYDAFTFNDGVPGPTFTNGAAYKDEKGLLWFGNTKGLIYVDPKRVDEVRGKVRPIVFTDILANGVPFTSSSLKYNQNNLTFCFTDFAYGLPSALLYEYRLEGVDKDWKLLAAQNEVSYYGLSSGTYTFRVRLPGNEQSEASCQVTVCPMIPWWGWTLSILLIVGIIAFIRYYVWKRMRRLLVSSASSISTSTEEEIQQREQTVEHSKVISEQQSSTVEEKYKTNRLTEEECKELHKKLVAYVEKEKPYINPDLKMGDLASALDISSHSLSYLLNQYLNQSYYDFINDYRVTQFKKMVADSQYSRYTLTALAELCGFSSRASFFRSFKKSTGVTPNEYIRSIGGTAKEE</sequence>
<dbReference type="Pfam" id="PF07495">
    <property type="entry name" value="Y_Y_Y"/>
    <property type="match status" value="1"/>
</dbReference>
<dbReference type="InterPro" id="IPR011123">
    <property type="entry name" value="Y_Y_Y"/>
</dbReference>
<keyword evidence="4" id="KW-0472">Membrane</keyword>
<evidence type="ECO:0000256" key="4">
    <source>
        <dbReference type="SAM" id="Phobius"/>
    </source>
</evidence>
<dbReference type="SUPFAM" id="SSF63829">
    <property type="entry name" value="Calcium-dependent phosphotriesterase"/>
    <property type="match status" value="2"/>
</dbReference>
<dbReference type="Pfam" id="PF12833">
    <property type="entry name" value="HTH_18"/>
    <property type="match status" value="1"/>
</dbReference>
<keyword evidence="4" id="KW-1133">Transmembrane helix</keyword>
<reference evidence="6 7" key="1">
    <citation type="submission" date="2018-08" db="EMBL/GenBank/DDBJ databases">
        <title>A genome reference for cultivated species of the human gut microbiota.</title>
        <authorList>
            <person name="Zou Y."/>
            <person name="Xue W."/>
            <person name="Luo G."/>
        </authorList>
    </citation>
    <scope>NUCLEOTIDE SEQUENCE [LARGE SCALE GENOMIC DNA]</scope>
    <source>
        <strain evidence="6 7">AF04-46</strain>
    </source>
</reference>
<dbReference type="Proteomes" id="UP000286031">
    <property type="component" value="Unassembled WGS sequence"/>
</dbReference>
<keyword evidence="4" id="KW-0812">Transmembrane</keyword>
<dbReference type="SUPFAM" id="SSF46689">
    <property type="entry name" value="Homeodomain-like"/>
    <property type="match status" value="1"/>
</dbReference>
<dbReference type="RefSeq" id="WP_118023759.1">
    <property type="nucleotide sequence ID" value="NZ_JAQCPI010000004.1"/>
</dbReference>
<dbReference type="InterPro" id="IPR011110">
    <property type="entry name" value="Reg_prop"/>
</dbReference>